<organism evidence="1 2">
    <name type="scientific">Opisthorchis viverrini</name>
    <name type="common">Southeast Asian liver fluke</name>
    <dbReference type="NCBI Taxonomy" id="6198"/>
    <lineage>
        <taxon>Eukaryota</taxon>
        <taxon>Metazoa</taxon>
        <taxon>Spiralia</taxon>
        <taxon>Lophotrochozoa</taxon>
        <taxon>Platyhelminthes</taxon>
        <taxon>Trematoda</taxon>
        <taxon>Digenea</taxon>
        <taxon>Opisthorchiida</taxon>
        <taxon>Opisthorchiata</taxon>
        <taxon>Opisthorchiidae</taxon>
        <taxon>Opisthorchis</taxon>
    </lineage>
</organism>
<reference evidence="1 2" key="1">
    <citation type="submission" date="2013-11" db="EMBL/GenBank/DDBJ databases">
        <title>Opisthorchis viverrini - life in the bile duct.</title>
        <authorList>
            <person name="Young N.D."/>
            <person name="Nagarajan N."/>
            <person name="Lin S.J."/>
            <person name="Korhonen P.K."/>
            <person name="Jex A.R."/>
            <person name="Hall R.S."/>
            <person name="Safavi-Hemami H."/>
            <person name="Kaewkong W."/>
            <person name="Bertrand D."/>
            <person name="Gao S."/>
            <person name="Seet Q."/>
            <person name="Wongkham S."/>
            <person name="Teh B.T."/>
            <person name="Wongkham C."/>
            <person name="Intapan P.M."/>
            <person name="Maleewong W."/>
            <person name="Yang X."/>
            <person name="Hu M."/>
            <person name="Wang Z."/>
            <person name="Hofmann A."/>
            <person name="Sternberg P.W."/>
            <person name="Tan P."/>
            <person name="Wang J."/>
            <person name="Gasser R.B."/>
        </authorList>
    </citation>
    <scope>NUCLEOTIDE SEQUENCE [LARGE SCALE GENOMIC DNA]</scope>
</reference>
<proteinExistence type="predicted"/>
<sequence>MLAANQAVARRLFQAFVQHFSSCSKPTVIDQFGQDVWPGALLRRHEEPSKKNLKE</sequence>
<dbReference type="KEGG" id="ovi:T265_16208"/>
<name>A0A074ZSI6_OPIVI</name>
<evidence type="ECO:0000313" key="2">
    <source>
        <dbReference type="Proteomes" id="UP000054324"/>
    </source>
</evidence>
<dbReference type="STRING" id="6198.A0A074ZSI6"/>
<dbReference type="Proteomes" id="UP000054324">
    <property type="component" value="Unassembled WGS sequence"/>
</dbReference>
<dbReference type="EMBL" id="KL605666">
    <property type="protein sequence ID" value="KER18229.1"/>
    <property type="molecule type" value="Genomic_DNA"/>
</dbReference>
<keyword evidence="2" id="KW-1185">Reference proteome</keyword>
<dbReference type="GeneID" id="20330373"/>
<dbReference type="AlphaFoldDB" id="A0A074ZSI6"/>
<gene>
    <name evidence="1" type="ORF">T265_16208</name>
</gene>
<evidence type="ECO:0000313" key="1">
    <source>
        <dbReference type="EMBL" id="KER18229.1"/>
    </source>
</evidence>
<dbReference type="CTD" id="20330373"/>
<accession>A0A074ZSI6</accession>
<dbReference type="OrthoDB" id="372421at2759"/>
<feature type="non-terminal residue" evidence="1">
    <location>
        <position position="55"/>
    </location>
</feature>
<dbReference type="RefSeq" id="XP_009178024.1">
    <property type="nucleotide sequence ID" value="XM_009179760.1"/>
</dbReference>
<protein>
    <submittedName>
        <fullName evidence="1">Uncharacterized protein</fullName>
    </submittedName>
</protein>